<name>A0ABU3LA96_9FLAO</name>
<evidence type="ECO:0000256" key="1">
    <source>
        <dbReference type="SAM" id="Phobius"/>
    </source>
</evidence>
<protein>
    <submittedName>
        <fullName evidence="2">DUF4258 domain-containing protein</fullName>
    </submittedName>
</protein>
<keyword evidence="1" id="KW-0472">Membrane</keyword>
<gene>
    <name evidence="2" type="ORF">RQM65_17160</name>
</gene>
<organism evidence="2 3">
    <name type="scientific">Pricia mediterranea</name>
    <dbReference type="NCBI Taxonomy" id="3076079"/>
    <lineage>
        <taxon>Bacteria</taxon>
        <taxon>Pseudomonadati</taxon>
        <taxon>Bacteroidota</taxon>
        <taxon>Flavobacteriia</taxon>
        <taxon>Flavobacteriales</taxon>
        <taxon>Flavobacteriaceae</taxon>
        <taxon>Pricia</taxon>
    </lineage>
</organism>
<accession>A0ABU3LA96</accession>
<keyword evidence="3" id="KW-1185">Reference proteome</keyword>
<proteinExistence type="predicted"/>
<evidence type="ECO:0000313" key="3">
    <source>
        <dbReference type="Proteomes" id="UP001250656"/>
    </source>
</evidence>
<keyword evidence="1" id="KW-1133">Transmembrane helix</keyword>
<comment type="caution">
    <text evidence="2">The sequence shown here is derived from an EMBL/GenBank/DDBJ whole genome shotgun (WGS) entry which is preliminary data.</text>
</comment>
<keyword evidence="1" id="KW-0812">Transmembrane</keyword>
<dbReference type="RefSeq" id="WP_314016648.1">
    <property type="nucleotide sequence ID" value="NZ_JAVTTP010000001.1"/>
</dbReference>
<reference evidence="2 3" key="1">
    <citation type="submission" date="2023-09" db="EMBL/GenBank/DDBJ databases">
        <title>Novel taxa isolated from Blanes Bay.</title>
        <authorList>
            <person name="Rey-Velasco X."/>
            <person name="Lucena T."/>
        </authorList>
    </citation>
    <scope>NUCLEOTIDE SEQUENCE [LARGE SCALE GENOMIC DNA]</scope>
    <source>
        <strain evidence="2 3">S334</strain>
    </source>
</reference>
<feature type="transmembrane region" description="Helical" evidence="1">
    <location>
        <begin position="7"/>
        <end position="25"/>
    </location>
</feature>
<sequence length="128" mass="14549">MAFLKRLGFYLVGLSIGIVFLTLFLKKKSEETGAEFCYFPNCRTLKDIRSKSLSYSESINTMLAEKQLDSLDIVGFLNDGDVDFGRSDTRSDTCKTYFIEGLLKERTAVLKVRNCREKATVEELILIP</sequence>
<evidence type="ECO:0000313" key="2">
    <source>
        <dbReference type="EMBL" id="MDT7830402.1"/>
    </source>
</evidence>
<dbReference type="Proteomes" id="UP001250656">
    <property type="component" value="Unassembled WGS sequence"/>
</dbReference>
<dbReference type="EMBL" id="JAVTTP010000001">
    <property type="protein sequence ID" value="MDT7830402.1"/>
    <property type="molecule type" value="Genomic_DNA"/>
</dbReference>